<organism evidence="1">
    <name type="scientific">bioreactor metagenome</name>
    <dbReference type="NCBI Taxonomy" id="1076179"/>
    <lineage>
        <taxon>unclassified sequences</taxon>
        <taxon>metagenomes</taxon>
        <taxon>ecological metagenomes</taxon>
    </lineage>
</organism>
<gene>
    <name evidence="1" type="ORF">SDC9_154232</name>
</gene>
<name>A0A645EY56_9ZZZZ</name>
<proteinExistence type="predicted"/>
<dbReference type="AlphaFoldDB" id="A0A645EY56"/>
<reference evidence="1" key="1">
    <citation type="submission" date="2019-08" db="EMBL/GenBank/DDBJ databases">
        <authorList>
            <person name="Kucharzyk K."/>
            <person name="Murdoch R.W."/>
            <person name="Higgins S."/>
            <person name="Loffler F."/>
        </authorList>
    </citation>
    <scope>NUCLEOTIDE SEQUENCE</scope>
</reference>
<protein>
    <submittedName>
        <fullName evidence="1">Uncharacterized protein</fullName>
    </submittedName>
</protein>
<sequence>MGVIVELKFAVGAVRRRQRKQPQRIGKGRYDGNALVYDL</sequence>
<comment type="caution">
    <text evidence="1">The sequence shown here is derived from an EMBL/GenBank/DDBJ whole genome shotgun (WGS) entry which is preliminary data.</text>
</comment>
<evidence type="ECO:0000313" key="1">
    <source>
        <dbReference type="EMBL" id="MPN06975.1"/>
    </source>
</evidence>
<accession>A0A645EY56</accession>
<dbReference type="EMBL" id="VSSQ01052932">
    <property type="protein sequence ID" value="MPN06975.1"/>
    <property type="molecule type" value="Genomic_DNA"/>
</dbReference>